<gene>
    <name evidence="1" type="ORF">N1028_09800</name>
</gene>
<evidence type="ECO:0000313" key="1">
    <source>
        <dbReference type="EMBL" id="MCS5726185.1"/>
    </source>
</evidence>
<dbReference type="GO" id="GO:0005829">
    <property type="term" value="C:cytosol"/>
    <property type="evidence" value="ECO:0007669"/>
    <property type="project" value="TreeGrafter"/>
</dbReference>
<dbReference type="Gene3D" id="3.40.50.880">
    <property type="match status" value="1"/>
</dbReference>
<accession>A0AA42BTA4</accession>
<keyword evidence="1" id="KW-0378">Hydrolase</keyword>
<dbReference type="GO" id="GO:0033969">
    <property type="term" value="F:gamma-glutamyl-gamma-aminobutyrate hydrolase activity"/>
    <property type="evidence" value="ECO:0007669"/>
    <property type="project" value="TreeGrafter"/>
</dbReference>
<keyword evidence="2" id="KW-1185">Reference proteome</keyword>
<dbReference type="PANTHER" id="PTHR43235:SF1">
    <property type="entry name" value="GLUTAMINE AMIDOTRANSFERASE PB2B2.05-RELATED"/>
    <property type="match status" value="1"/>
</dbReference>
<dbReference type="PRINTS" id="PR00097">
    <property type="entry name" value="ANTSNTHASEII"/>
</dbReference>
<reference evidence="1" key="1">
    <citation type="submission" date="2022-08" db="EMBL/GenBank/DDBJ databases">
        <authorList>
            <person name="Deng Y."/>
            <person name="Han X.-F."/>
            <person name="Zhang Y.-Q."/>
        </authorList>
    </citation>
    <scope>NUCLEOTIDE SEQUENCE</scope>
    <source>
        <strain evidence="1">CPCC 203407</strain>
    </source>
</reference>
<dbReference type="RefSeq" id="WP_259527364.1">
    <property type="nucleotide sequence ID" value="NZ_JANLCK010000004.1"/>
</dbReference>
<dbReference type="GO" id="GO:0006598">
    <property type="term" value="P:polyamine catabolic process"/>
    <property type="evidence" value="ECO:0007669"/>
    <property type="project" value="TreeGrafter"/>
</dbReference>
<sequence>MPTGTRLSVVVVTRERPHAPEYGAYSKLLLERAARDAARAGWDVDVVEAAVEGEHGVLRRTDGSDALVVLGGEDIAPEYYGAARGYAREGLHLEHADEAQLALVRRAVERSTPLVGICRGHQIINVALGGTLLQDLGDGSSHRHESVPVHRVMSDHDVELSAGSVLAARLGRRVATRSAHHQAVDRLGSGLRIAATAADGIIEAVEHERLPIVGVQWHPEDVGAADGQFVSILASVARAAALAA</sequence>
<dbReference type="SUPFAM" id="SSF52317">
    <property type="entry name" value="Class I glutamine amidotransferase-like"/>
    <property type="match status" value="1"/>
</dbReference>
<proteinExistence type="predicted"/>
<dbReference type="Pfam" id="PF07722">
    <property type="entry name" value="Peptidase_C26"/>
    <property type="match status" value="1"/>
</dbReference>
<dbReference type="InterPro" id="IPR011697">
    <property type="entry name" value="Peptidase_C26"/>
</dbReference>
<name>A0AA42BTA4_9MICO</name>
<dbReference type="PROSITE" id="PS51273">
    <property type="entry name" value="GATASE_TYPE_1"/>
    <property type="match status" value="1"/>
</dbReference>
<comment type="caution">
    <text evidence="1">The sequence shown here is derived from an EMBL/GenBank/DDBJ whole genome shotgun (WGS) entry which is preliminary data.</text>
</comment>
<dbReference type="Proteomes" id="UP001165587">
    <property type="component" value="Unassembled WGS sequence"/>
</dbReference>
<dbReference type="InterPro" id="IPR029062">
    <property type="entry name" value="Class_I_gatase-like"/>
</dbReference>
<dbReference type="PANTHER" id="PTHR43235">
    <property type="entry name" value="GLUTAMINE AMIDOTRANSFERASE PB2B2.05-RELATED"/>
    <property type="match status" value="1"/>
</dbReference>
<protein>
    <submittedName>
        <fullName evidence="1">Gamma-glutamyl-gamma-aminobutyrate hydrolase family protein</fullName>
    </submittedName>
</protein>
<dbReference type="AlphaFoldDB" id="A0AA42BTA4"/>
<dbReference type="EMBL" id="JANLCK010000004">
    <property type="protein sequence ID" value="MCS5726185.1"/>
    <property type="molecule type" value="Genomic_DNA"/>
</dbReference>
<dbReference type="PRINTS" id="PR00096">
    <property type="entry name" value="GATASE"/>
</dbReference>
<dbReference type="InterPro" id="IPR044668">
    <property type="entry name" value="PuuD-like"/>
</dbReference>
<evidence type="ECO:0000313" key="2">
    <source>
        <dbReference type="Proteomes" id="UP001165587"/>
    </source>
</evidence>
<organism evidence="1 2">
    <name type="scientific">Herbiconiux oxytropis</name>
    <dbReference type="NCBI Taxonomy" id="2970915"/>
    <lineage>
        <taxon>Bacteria</taxon>
        <taxon>Bacillati</taxon>
        <taxon>Actinomycetota</taxon>
        <taxon>Actinomycetes</taxon>
        <taxon>Micrococcales</taxon>
        <taxon>Microbacteriaceae</taxon>
        <taxon>Herbiconiux</taxon>
    </lineage>
</organism>